<evidence type="ECO:0000313" key="2">
    <source>
        <dbReference type="EMBL" id="GIM96531.1"/>
    </source>
</evidence>
<evidence type="ECO:0000313" key="3">
    <source>
        <dbReference type="Proteomes" id="UP000677082"/>
    </source>
</evidence>
<gene>
    <name evidence="2" type="ORF">Ato02nite_083240</name>
</gene>
<dbReference type="Gene3D" id="1.10.10.10">
    <property type="entry name" value="Winged helix-like DNA-binding domain superfamily/Winged helix DNA-binding domain"/>
    <property type="match status" value="1"/>
</dbReference>
<dbReference type="InterPro" id="IPR052509">
    <property type="entry name" value="Metal_resp_DNA-bind_regulator"/>
</dbReference>
<dbReference type="PANTHER" id="PTHR33169">
    <property type="entry name" value="PADR-FAMILY TRANSCRIPTIONAL REGULATOR"/>
    <property type="match status" value="1"/>
</dbReference>
<keyword evidence="3" id="KW-1185">Reference proteome</keyword>
<dbReference type="Proteomes" id="UP000677082">
    <property type="component" value="Unassembled WGS sequence"/>
</dbReference>
<dbReference type="AlphaFoldDB" id="A0A919WAA9"/>
<reference evidence="2 3" key="1">
    <citation type="submission" date="2021-03" db="EMBL/GenBank/DDBJ databases">
        <title>Whole genome shotgun sequence of Actinoplanes toevensis NBRC 105298.</title>
        <authorList>
            <person name="Komaki H."/>
            <person name="Tamura T."/>
        </authorList>
    </citation>
    <scope>NUCLEOTIDE SEQUENCE [LARGE SCALE GENOMIC DNA]</scope>
    <source>
        <strain evidence="2 3">NBRC 105298</strain>
    </source>
</reference>
<evidence type="ECO:0000259" key="1">
    <source>
        <dbReference type="Pfam" id="PF03551"/>
    </source>
</evidence>
<organism evidence="2 3">
    <name type="scientific">Paractinoplanes toevensis</name>
    <dbReference type="NCBI Taxonomy" id="571911"/>
    <lineage>
        <taxon>Bacteria</taxon>
        <taxon>Bacillati</taxon>
        <taxon>Actinomycetota</taxon>
        <taxon>Actinomycetes</taxon>
        <taxon>Micromonosporales</taxon>
        <taxon>Micromonosporaceae</taxon>
        <taxon>Paractinoplanes</taxon>
    </lineage>
</organism>
<sequence>MTETHDPQLLKGVLSLLLLHLLAEHESYGYEVVQRLQAAGFADVLEGSVYPALTRLQREGRLETRLVPSSSGPARKYYRLTPAGHQALAQGTDSWARHTAAVDVVLSRPLPPASKGN</sequence>
<name>A0A919WAA9_9ACTN</name>
<comment type="caution">
    <text evidence="2">The sequence shown here is derived from an EMBL/GenBank/DDBJ whole genome shotgun (WGS) entry which is preliminary data.</text>
</comment>
<accession>A0A919WAA9</accession>
<dbReference type="InterPro" id="IPR005149">
    <property type="entry name" value="Tscrpt_reg_PadR_N"/>
</dbReference>
<dbReference type="SUPFAM" id="SSF46785">
    <property type="entry name" value="Winged helix' DNA-binding domain"/>
    <property type="match status" value="1"/>
</dbReference>
<dbReference type="EMBL" id="BOQN01000120">
    <property type="protein sequence ID" value="GIM96531.1"/>
    <property type="molecule type" value="Genomic_DNA"/>
</dbReference>
<dbReference type="PANTHER" id="PTHR33169:SF14">
    <property type="entry name" value="TRANSCRIPTIONAL REGULATOR RV3488"/>
    <property type="match status" value="1"/>
</dbReference>
<feature type="domain" description="Transcription regulator PadR N-terminal" evidence="1">
    <location>
        <begin position="18"/>
        <end position="89"/>
    </location>
</feature>
<proteinExistence type="predicted"/>
<dbReference type="InterPro" id="IPR036388">
    <property type="entry name" value="WH-like_DNA-bd_sf"/>
</dbReference>
<dbReference type="Pfam" id="PF03551">
    <property type="entry name" value="PadR"/>
    <property type="match status" value="1"/>
</dbReference>
<dbReference type="RefSeq" id="WP_213012207.1">
    <property type="nucleotide sequence ID" value="NZ_BOQN01000120.1"/>
</dbReference>
<protein>
    <submittedName>
        <fullName evidence="2">PadR family transcriptional regulator</fullName>
    </submittedName>
</protein>
<dbReference type="InterPro" id="IPR036390">
    <property type="entry name" value="WH_DNA-bd_sf"/>
</dbReference>